<comment type="similarity">
    <text evidence="2">Belongs to the methyl-accepting chemotaxis (MCP) protein family.</text>
</comment>
<dbReference type="Gene3D" id="1.10.287.950">
    <property type="entry name" value="Methyl-accepting chemotaxis protein"/>
    <property type="match status" value="1"/>
</dbReference>
<dbReference type="PANTHER" id="PTHR43531">
    <property type="entry name" value="PROTEIN ICFG"/>
    <property type="match status" value="1"/>
</dbReference>
<reference evidence="5 6" key="1">
    <citation type="submission" date="2018-08" db="EMBL/GenBank/DDBJ databases">
        <title>A genome reference for cultivated species of the human gut microbiota.</title>
        <authorList>
            <person name="Zou Y."/>
            <person name="Xue W."/>
            <person name="Luo G."/>
        </authorList>
    </citation>
    <scope>NUCLEOTIDE SEQUENCE [LARGE SCALE GENOMIC DNA]</scope>
    <source>
        <strain evidence="5 6">AF18-16LB</strain>
    </source>
</reference>
<dbReference type="GO" id="GO:0004888">
    <property type="term" value="F:transmembrane signaling receptor activity"/>
    <property type="evidence" value="ECO:0007669"/>
    <property type="project" value="InterPro"/>
</dbReference>
<evidence type="ECO:0000313" key="5">
    <source>
        <dbReference type="EMBL" id="RGT78752.1"/>
    </source>
</evidence>
<dbReference type="GO" id="GO:0006935">
    <property type="term" value="P:chemotaxis"/>
    <property type="evidence" value="ECO:0007669"/>
    <property type="project" value="UniProtKB-KW"/>
</dbReference>
<protein>
    <recommendedName>
        <fullName evidence="4">Methyl-accepting transducer domain-containing protein</fullName>
    </recommendedName>
</protein>
<dbReference type="AlphaFoldDB" id="A0A412Q0A5"/>
<dbReference type="Proteomes" id="UP000284296">
    <property type="component" value="Unassembled WGS sequence"/>
</dbReference>
<comment type="caution">
    <text evidence="5">The sequence shown here is derived from an EMBL/GenBank/DDBJ whole genome shotgun (WGS) entry which is preliminary data.</text>
</comment>
<evidence type="ECO:0000256" key="2">
    <source>
        <dbReference type="ARBA" id="ARBA00029447"/>
    </source>
</evidence>
<dbReference type="SUPFAM" id="SSF58104">
    <property type="entry name" value="Methyl-accepting chemotaxis protein (MCP) signaling domain"/>
    <property type="match status" value="1"/>
</dbReference>
<accession>A0A412Q0A5</accession>
<dbReference type="InterPro" id="IPR004090">
    <property type="entry name" value="Chemotax_Me-accpt_rcpt"/>
</dbReference>
<evidence type="ECO:0000313" key="6">
    <source>
        <dbReference type="Proteomes" id="UP000284296"/>
    </source>
</evidence>
<sequence>METARAGEAGKGFAVVADQIRNLAEQSAKSAVDSKALIEAAIHEVGDGNMYAEKASTSLREVVDGIQAIADSAKKIKEISIEQADSMEQVEVTAERIAEVVQNNSAAAQETSATSEELTAQATTLSGMVSVFKLRQ</sequence>
<dbReference type="InterPro" id="IPR051310">
    <property type="entry name" value="MCP_chemotaxis"/>
</dbReference>
<organism evidence="5 6">
    <name type="scientific">Agathobacter rectalis</name>
    <dbReference type="NCBI Taxonomy" id="39491"/>
    <lineage>
        <taxon>Bacteria</taxon>
        <taxon>Bacillati</taxon>
        <taxon>Bacillota</taxon>
        <taxon>Clostridia</taxon>
        <taxon>Lachnospirales</taxon>
        <taxon>Lachnospiraceae</taxon>
        <taxon>Agathobacter</taxon>
    </lineage>
</organism>
<evidence type="ECO:0000256" key="1">
    <source>
        <dbReference type="ARBA" id="ARBA00022500"/>
    </source>
</evidence>
<feature type="domain" description="Methyl-accepting transducer" evidence="4">
    <location>
        <begin position="1"/>
        <end position="119"/>
    </location>
</feature>
<dbReference type="InterPro" id="IPR004089">
    <property type="entry name" value="MCPsignal_dom"/>
</dbReference>
<dbReference type="PROSITE" id="PS50111">
    <property type="entry name" value="CHEMOTAXIS_TRANSDUC_2"/>
    <property type="match status" value="1"/>
</dbReference>
<dbReference type="PRINTS" id="PR00260">
    <property type="entry name" value="CHEMTRNSDUCR"/>
</dbReference>
<proteinExistence type="inferred from homology"/>
<dbReference type="Pfam" id="PF00015">
    <property type="entry name" value="MCPsignal"/>
    <property type="match status" value="1"/>
</dbReference>
<dbReference type="GO" id="GO:0005886">
    <property type="term" value="C:plasma membrane"/>
    <property type="evidence" value="ECO:0007669"/>
    <property type="project" value="TreeGrafter"/>
</dbReference>
<evidence type="ECO:0000259" key="4">
    <source>
        <dbReference type="PROSITE" id="PS50111"/>
    </source>
</evidence>
<name>A0A412Q0A5_9FIRM</name>
<keyword evidence="3" id="KW-0807">Transducer</keyword>
<evidence type="ECO:0000256" key="3">
    <source>
        <dbReference type="PROSITE-ProRule" id="PRU00284"/>
    </source>
</evidence>
<dbReference type="GO" id="GO:0007165">
    <property type="term" value="P:signal transduction"/>
    <property type="evidence" value="ECO:0007669"/>
    <property type="project" value="UniProtKB-KW"/>
</dbReference>
<dbReference type="EMBL" id="QRXG01000033">
    <property type="protein sequence ID" value="RGT78752.1"/>
    <property type="molecule type" value="Genomic_DNA"/>
</dbReference>
<keyword evidence="1" id="KW-0145">Chemotaxis</keyword>
<gene>
    <name evidence="5" type="ORF">DWX06_13980</name>
</gene>
<dbReference type="PANTHER" id="PTHR43531:SF11">
    <property type="entry name" value="METHYL-ACCEPTING CHEMOTAXIS PROTEIN 3"/>
    <property type="match status" value="1"/>
</dbReference>